<gene>
    <name evidence="1" type="ORF">ORAREDHAP_LOCUS16715</name>
</gene>
<keyword evidence="2" id="KW-1185">Reference proteome</keyword>
<dbReference type="EMBL" id="CAEKKB010000002">
    <property type="protein sequence ID" value="CAB4301255.1"/>
    <property type="molecule type" value="Genomic_DNA"/>
</dbReference>
<dbReference type="Proteomes" id="UP000507245">
    <property type="component" value="Unassembled WGS sequence"/>
</dbReference>
<reference evidence="2" key="1">
    <citation type="journal article" date="2020" name="Genome Biol.">
        <title>Gamete binning: chromosome-level and haplotype-resolved genome assembly enabled by high-throughput single-cell sequencing of gamete genomes.</title>
        <authorList>
            <person name="Campoy J.A."/>
            <person name="Sun H."/>
            <person name="Goel M."/>
            <person name="Jiao W.-B."/>
            <person name="Folz-Donahue K."/>
            <person name="Wang N."/>
            <person name="Rubio M."/>
            <person name="Liu C."/>
            <person name="Kukat C."/>
            <person name="Ruiz D."/>
            <person name="Huettel B."/>
            <person name="Schneeberger K."/>
        </authorList>
    </citation>
    <scope>NUCLEOTIDE SEQUENCE [LARGE SCALE GENOMIC DNA]</scope>
    <source>
        <strain evidence="2">cv. Rojo Pasion</strain>
    </source>
</reference>
<evidence type="ECO:0000313" key="2">
    <source>
        <dbReference type="Proteomes" id="UP000507245"/>
    </source>
</evidence>
<organism evidence="1 2">
    <name type="scientific">Prunus armeniaca</name>
    <name type="common">Apricot</name>
    <name type="synonym">Armeniaca vulgaris</name>
    <dbReference type="NCBI Taxonomy" id="36596"/>
    <lineage>
        <taxon>Eukaryota</taxon>
        <taxon>Viridiplantae</taxon>
        <taxon>Streptophyta</taxon>
        <taxon>Embryophyta</taxon>
        <taxon>Tracheophyta</taxon>
        <taxon>Spermatophyta</taxon>
        <taxon>Magnoliopsida</taxon>
        <taxon>eudicotyledons</taxon>
        <taxon>Gunneridae</taxon>
        <taxon>Pentapetalae</taxon>
        <taxon>rosids</taxon>
        <taxon>fabids</taxon>
        <taxon>Rosales</taxon>
        <taxon>Rosaceae</taxon>
        <taxon>Amygdaloideae</taxon>
        <taxon>Amygdaleae</taxon>
        <taxon>Prunus</taxon>
    </lineage>
</organism>
<sequence>MWAGQKPLQIRKTNKAVSPVAINSPKKMTSVTDRDRSNAYSLLSLFACAQIARAISNNNNRLITLEDA</sequence>
<dbReference type="AlphaFoldDB" id="A0A6J5WMQ5"/>
<proteinExistence type="predicted"/>
<accession>A0A6J5WMQ5</accession>
<evidence type="ECO:0000313" key="1">
    <source>
        <dbReference type="EMBL" id="CAB4301255.1"/>
    </source>
</evidence>
<protein>
    <submittedName>
        <fullName evidence="1">Uncharacterized protein</fullName>
    </submittedName>
</protein>
<name>A0A6J5WMQ5_PRUAR</name>